<evidence type="ECO:0000256" key="1">
    <source>
        <dbReference type="SAM" id="MobiDB-lite"/>
    </source>
</evidence>
<proteinExistence type="predicted"/>
<sequence length="338" mass="37416">MSSTPSTTDTLVDYSIPQYADVAEAKAALKRICKLFADSKIDSWQRYCSYFHEYCSVAVGAFEATAILERTVKRLFFTAFDEPDKSHLIHLLERASFPHFVYCEYFLFKFYHAGSIVYKDRLRSASIDPADNLLANFTLDRAAKRGISFILNCQLSNLFSHETITARDVLRFRNSIVEDLGLDDYHPHPARIGTTNYDVVSADDEDTPPSPRTDAISIYDSSDDDPMDTHDESGSSSSSFISNDLEYNFPLAALSTDSLSYTPLTTSTSSYEGLTAKKPTDFLTAPSTVPSTEPLTAPLVTANTFSAVVDLPGYGSYAINIDSVGLERPSQIVGLRLD</sequence>
<reference evidence="2 3" key="1">
    <citation type="journal article" date="2016" name="Mol. Biol. Evol.">
        <title>Comparative Genomics of Early-Diverging Mushroom-Forming Fungi Provides Insights into the Origins of Lignocellulose Decay Capabilities.</title>
        <authorList>
            <person name="Nagy L.G."/>
            <person name="Riley R."/>
            <person name="Tritt A."/>
            <person name="Adam C."/>
            <person name="Daum C."/>
            <person name="Floudas D."/>
            <person name="Sun H."/>
            <person name="Yadav J.S."/>
            <person name="Pangilinan J."/>
            <person name="Larsson K.H."/>
            <person name="Matsuura K."/>
            <person name="Barry K."/>
            <person name="Labutti K."/>
            <person name="Kuo R."/>
            <person name="Ohm R.A."/>
            <person name="Bhattacharya S.S."/>
            <person name="Shirouzu T."/>
            <person name="Yoshinaga Y."/>
            <person name="Martin F.M."/>
            <person name="Grigoriev I.V."/>
            <person name="Hibbett D.S."/>
        </authorList>
    </citation>
    <scope>NUCLEOTIDE SEQUENCE [LARGE SCALE GENOMIC DNA]</scope>
    <source>
        <strain evidence="2 3">HHB9708</strain>
    </source>
</reference>
<keyword evidence="3" id="KW-1185">Reference proteome</keyword>
<evidence type="ECO:0000313" key="2">
    <source>
        <dbReference type="EMBL" id="KZS92151.1"/>
    </source>
</evidence>
<organism evidence="2 3">
    <name type="scientific">Sistotremastrum niveocremeum HHB9708</name>
    <dbReference type="NCBI Taxonomy" id="1314777"/>
    <lineage>
        <taxon>Eukaryota</taxon>
        <taxon>Fungi</taxon>
        <taxon>Dikarya</taxon>
        <taxon>Basidiomycota</taxon>
        <taxon>Agaricomycotina</taxon>
        <taxon>Agaricomycetes</taxon>
        <taxon>Sistotremastrales</taxon>
        <taxon>Sistotremastraceae</taxon>
        <taxon>Sertulicium</taxon>
        <taxon>Sertulicium niveocremeum</taxon>
    </lineage>
</organism>
<dbReference type="Proteomes" id="UP000076722">
    <property type="component" value="Unassembled WGS sequence"/>
</dbReference>
<accession>A0A164T839</accession>
<protein>
    <submittedName>
        <fullName evidence="2">Uncharacterized protein</fullName>
    </submittedName>
</protein>
<name>A0A164T839_9AGAM</name>
<evidence type="ECO:0000313" key="3">
    <source>
        <dbReference type="Proteomes" id="UP000076722"/>
    </source>
</evidence>
<dbReference type="EMBL" id="KV419411">
    <property type="protein sequence ID" value="KZS92151.1"/>
    <property type="molecule type" value="Genomic_DNA"/>
</dbReference>
<feature type="region of interest" description="Disordered" evidence="1">
    <location>
        <begin position="194"/>
        <end position="239"/>
    </location>
</feature>
<dbReference type="AlphaFoldDB" id="A0A164T839"/>
<gene>
    <name evidence="2" type="ORF">SISNIDRAFT_486684</name>
</gene>